<sequence length="129" mass="14132">MMFSANAFIVLGMEQAPANNVIPKNPAERRAWVNYKLRARGWTLRALAKVAGVSHQALGAALLSPNVHLEPVIAEAIGLTAQELFPERWCAATGRRLTQVRSPARHRMRSLSDPTPADGAGQRQKERVA</sequence>
<evidence type="ECO:0000256" key="3">
    <source>
        <dbReference type="ARBA" id="ARBA00023125"/>
    </source>
</evidence>
<dbReference type="SUPFAM" id="SSF47413">
    <property type="entry name" value="lambda repressor-like DNA-binding domains"/>
    <property type="match status" value="1"/>
</dbReference>
<evidence type="ECO:0000259" key="6">
    <source>
        <dbReference type="Pfam" id="PF13693"/>
    </source>
</evidence>
<evidence type="ECO:0000313" key="8">
    <source>
        <dbReference type="Proteomes" id="UP000555728"/>
    </source>
</evidence>
<feature type="region of interest" description="Disordered" evidence="5">
    <location>
        <begin position="98"/>
        <end position="129"/>
    </location>
</feature>
<gene>
    <name evidence="7" type="ORF">GGD88_003155</name>
</gene>
<dbReference type="Proteomes" id="UP000555728">
    <property type="component" value="Unassembled WGS sequence"/>
</dbReference>
<comment type="caution">
    <text evidence="7">The sequence shown here is derived from an EMBL/GenBank/DDBJ whole genome shotgun (WGS) entry which is preliminary data.</text>
</comment>
<feature type="domain" description="Ner winged helix-turn-helix DNA-binding" evidence="6">
    <location>
        <begin position="36"/>
        <end position="97"/>
    </location>
</feature>
<dbReference type="Gene3D" id="1.10.260.40">
    <property type="entry name" value="lambda repressor-like DNA-binding domains"/>
    <property type="match status" value="1"/>
</dbReference>
<proteinExistence type="inferred from homology"/>
<reference evidence="7 8" key="1">
    <citation type="submission" date="2020-08" db="EMBL/GenBank/DDBJ databases">
        <title>Genome sequencing of Purple Non-Sulfur Bacteria from various extreme environments.</title>
        <authorList>
            <person name="Mayer M."/>
        </authorList>
    </citation>
    <scope>NUCLEOTIDE SEQUENCE [LARGE SCALE GENOMIC DNA]</scope>
    <source>
        <strain evidence="7 8">JA135</strain>
    </source>
</reference>
<evidence type="ECO:0000256" key="1">
    <source>
        <dbReference type="ARBA" id="ARBA00006157"/>
    </source>
</evidence>
<dbReference type="InterPro" id="IPR038722">
    <property type="entry name" value="Ner_HTH_dom"/>
</dbReference>
<keyword evidence="4" id="KW-0804">Transcription</keyword>
<dbReference type="AlphaFoldDB" id="A0A7W6S280"/>
<dbReference type="EMBL" id="JACIGI010000036">
    <property type="protein sequence ID" value="MBB4287407.1"/>
    <property type="molecule type" value="Genomic_DNA"/>
</dbReference>
<comment type="similarity">
    <text evidence="1">Belongs to the ner transcriptional regulatory family.</text>
</comment>
<name>A0A7W6S280_9PROT</name>
<dbReference type="Pfam" id="PF13693">
    <property type="entry name" value="HTH_35"/>
    <property type="match status" value="1"/>
</dbReference>
<evidence type="ECO:0000256" key="2">
    <source>
        <dbReference type="ARBA" id="ARBA00023015"/>
    </source>
</evidence>
<protein>
    <submittedName>
        <fullName evidence="7">Lambda repressor-like predicted transcriptional regulator</fullName>
    </submittedName>
</protein>
<dbReference type="InterPro" id="IPR010982">
    <property type="entry name" value="Lambda_DNA-bd_dom_sf"/>
</dbReference>
<accession>A0A7W6S280</accession>
<keyword evidence="3" id="KW-0238">DNA-binding</keyword>
<keyword evidence="2" id="KW-0805">Transcription regulation</keyword>
<evidence type="ECO:0000256" key="5">
    <source>
        <dbReference type="SAM" id="MobiDB-lite"/>
    </source>
</evidence>
<organism evidence="7 8">
    <name type="scientific">Roseospira goensis</name>
    <dbReference type="NCBI Taxonomy" id="391922"/>
    <lineage>
        <taxon>Bacteria</taxon>
        <taxon>Pseudomonadati</taxon>
        <taxon>Pseudomonadota</taxon>
        <taxon>Alphaproteobacteria</taxon>
        <taxon>Rhodospirillales</taxon>
        <taxon>Rhodospirillaceae</taxon>
        <taxon>Roseospira</taxon>
    </lineage>
</organism>
<evidence type="ECO:0000313" key="7">
    <source>
        <dbReference type="EMBL" id="MBB4287407.1"/>
    </source>
</evidence>
<evidence type="ECO:0000256" key="4">
    <source>
        <dbReference type="ARBA" id="ARBA00023163"/>
    </source>
</evidence>
<keyword evidence="8" id="KW-1185">Reference proteome</keyword>
<dbReference type="GO" id="GO:0003677">
    <property type="term" value="F:DNA binding"/>
    <property type="evidence" value="ECO:0007669"/>
    <property type="project" value="UniProtKB-KW"/>
</dbReference>